<evidence type="ECO:0000256" key="1">
    <source>
        <dbReference type="SAM" id="MobiDB-lite"/>
    </source>
</evidence>
<organism evidence="2 3">
    <name type="scientific">Acrobeloides nanus</name>
    <dbReference type="NCBI Taxonomy" id="290746"/>
    <lineage>
        <taxon>Eukaryota</taxon>
        <taxon>Metazoa</taxon>
        <taxon>Ecdysozoa</taxon>
        <taxon>Nematoda</taxon>
        <taxon>Chromadorea</taxon>
        <taxon>Rhabditida</taxon>
        <taxon>Tylenchina</taxon>
        <taxon>Cephalobomorpha</taxon>
        <taxon>Cephaloboidea</taxon>
        <taxon>Cephalobidae</taxon>
        <taxon>Acrobeloides</taxon>
    </lineage>
</organism>
<name>A0A914DFR7_9BILA</name>
<dbReference type="Proteomes" id="UP000887540">
    <property type="component" value="Unplaced"/>
</dbReference>
<feature type="region of interest" description="Disordered" evidence="1">
    <location>
        <begin position="1"/>
        <end position="30"/>
    </location>
</feature>
<protein>
    <submittedName>
        <fullName evidence="3">Uncharacterized protein</fullName>
    </submittedName>
</protein>
<reference evidence="3" key="1">
    <citation type="submission" date="2022-11" db="UniProtKB">
        <authorList>
            <consortium name="WormBaseParasite"/>
        </authorList>
    </citation>
    <scope>IDENTIFICATION</scope>
</reference>
<evidence type="ECO:0000313" key="3">
    <source>
        <dbReference type="WBParaSite" id="ACRNAN_scaffold24816.g6843.t1"/>
    </source>
</evidence>
<feature type="compositionally biased region" description="Polar residues" evidence="1">
    <location>
        <begin position="1"/>
        <end position="26"/>
    </location>
</feature>
<dbReference type="WBParaSite" id="ACRNAN_scaffold24816.g6843.t1">
    <property type="protein sequence ID" value="ACRNAN_scaffold24816.g6843.t1"/>
    <property type="gene ID" value="ACRNAN_scaffold24816.g6843"/>
</dbReference>
<evidence type="ECO:0000313" key="2">
    <source>
        <dbReference type="Proteomes" id="UP000887540"/>
    </source>
</evidence>
<proteinExistence type="predicted"/>
<accession>A0A914DFR7</accession>
<sequence>MNFSRNSLPTTPAATTSGSQANNTPFGNAVLLNGNMITPSMPQEQQLPAAISNSV</sequence>
<keyword evidence="2" id="KW-1185">Reference proteome</keyword>
<dbReference type="AlphaFoldDB" id="A0A914DFR7"/>